<keyword evidence="3" id="KW-0408">Iron</keyword>
<dbReference type="InterPro" id="IPR007197">
    <property type="entry name" value="rSAM"/>
</dbReference>
<dbReference type="STRING" id="1041930.Mtc_0044"/>
<dbReference type="NCBIfam" id="TIGR04085">
    <property type="entry name" value="rSAM_more_4Fe4S"/>
    <property type="match status" value="1"/>
</dbReference>
<dbReference type="CDD" id="cd01335">
    <property type="entry name" value="Radical_SAM"/>
    <property type="match status" value="1"/>
</dbReference>
<organism evidence="6 7">
    <name type="scientific">Methanocella conradii (strain DSM 24694 / JCM 17849 / CGMCC 1.5162 / HZ254)</name>
    <dbReference type="NCBI Taxonomy" id="1041930"/>
    <lineage>
        <taxon>Archaea</taxon>
        <taxon>Methanobacteriati</taxon>
        <taxon>Methanobacteriota</taxon>
        <taxon>Stenosarchaea group</taxon>
        <taxon>Methanomicrobia</taxon>
        <taxon>Methanocellales</taxon>
        <taxon>Methanocellaceae</taxon>
        <taxon>Methanocella</taxon>
    </lineage>
</organism>
<dbReference type="AlphaFoldDB" id="H8I5C5"/>
<dbReference type="PANTHER" id="PTHR11228:SF7">
    <property type="entry name" value="PQQA PEPTIDE CYCLASE"/>
    <property type="match status" value="1"/>
</dbReference>
<proteinExistence type="predicted"/>
<dbReference type="PROSITE" id="PS51918">
    <property type="entry name" value="RADICAL_SAM"/>
    <property type="match status" value="1"/>
</dbReference>
<dbReference type="KEGG" id="mez:Mtc_0044"/>
<dbReference type="GO" id="GO:0046872">
    <property type="term" value="F:metal ion binding"/>
    <property type="evidence" value="ECO:0007669"/>
    <property type="project" value="UniProtKB-KW"/>
</dbReference>
<reference evidence="6 7" key="1">
    <citation type="journal article" date="2012" name="J. Bacteriol.">
        <title>Complete genome sequence of a thermophilic methanogen, Methanocella conradii HZ254, isolated from Chinese rice field soil.</title>
        <authorList>
            <person name="Lu Z."/>
            <person name="Lu Y."/>
        </authorList>
    </citation>
    <scope>NUCLEOTIDE SEQUENCE [LARGE SCALE GENOMIC DNA]</scope>
    <source>
        <strain evidence="7">DSM 24694 / JCM 17849 / CGMCC 1.5162 / HZ254</strain>
    </source>
</reference>
<dbReference type="SFLD" id="SFLDS00029">
    <property type="entry name" value="Radical_SAM"/>
    <property type="match status" value="1"/>
</dbReference>
<accession>H8I5C5</accession>
<dbReference type="SMART" id="SM00729">
    <property type="entry name" value="Elp3"/>
    <property type="match status" value="1"/>
</dbReference>
<evidence type="ECO:0000256" key="2">
    <source>
        <dbReference type="ARBA" id="ARBA00022723"/>
    </source>
</evidence>
<dbReference type="Pfam" id="PF13186">
    <property type="entry name" value="SPASM"/>
    <property type="match status" value="1"/>
</dbReference>
<dbReference type="Pfam" id="PF04055">
    <property type="entry name" value="Radical_SAM"/>
    <property type="match status" value="1"/>
</dbReference>
<dbReference type="InterPro" id="IPR058240">
    <property type="entry name" value="rSAM_sf"/>
</dbReference>
<keyword evidence="4" id="KW-0411">Iron-sulfur</keyword>
<dbReference type="OrthoDB" id="30736at2157"/>
<dbReference type="Gene3D" id="3.20.20.70">
    <property type="entry name" value="Aldolase class I"/>
    <property type="match status" value="1"/>
</dbReference>
<dbReference type="SFLD" id="SFLDG01386">
    <property type="entry name" value="main_SPASM_domain-containing"/>
    <property type="match status" value="1"/>
</dbReference>
<keyword evidence="2" id="KW-0479">Metal-binding</keyword>
<dbReference type="HOGENOM" id="CLU_031877_0_0_2"/>
<dbReference type="InterPro" id="IPR023885">
    <property type="entry name" value="4Fe4S-binding_SPASM_dom"/>
</dbReference>
<dbReference type="InterPro" id="IPR050377">
    <property type="entry name" value="Radical_SAM_PqqE_MftC-like"/>
</dbReference>
<dbReference type="GO" id="GO:0003824">
    <property type="term" value="F:catalytic activity"/>
    <property type="evidence" value="ECO:0007669"/>
    <property type="project" value="InterPro"/>
</dbReference>
<protein>
    <submittedName>
        <fullName evidence="6">Radical SAM additional 4Fe4S-binding domain-containing protein</fullName>
    </submittedName>
</protein>
<feature type="domain" description="Radical SAM core" evidence="5">
    <location>
        <begin position="113"/>
        <end position="319"/>
    </location>
</feature>
<evidence type="ECO:0000256" key="3">
    <source>
        <dbReference type="ARBA" id="ARBA00023004"/>
    </source>
</evidence>
<dbReference type="SFLD" id="SFLDG01067">
    <property type="entry name" value="SPASM/twitch_domain_containing"/>
    <property type="match status" value="1"/>
</dbReference>
<dbReference type="InterPro" id="IPR006638">
    <property type="entry name" value="Elp3/MiaA/NifB-like_rSAM"/>
</dbReference>
<evidence type="ECO:0000256" key="1">
    <source>
        <dbReference type="ARBA" id="ARBA00022691"/>
    </source>
</evidence>
<name>H8I5C5_METCZ</name>
<dbReference type="EMBL" id="CP003243">
    <property type="protein sequence ID" value="AFC98819.1"/>
    <property type="molecule type" value="Genomic_DNA"/>
</dbReference>
<dbReference type="GO" id="GO:0006783">
    <property type="term" value="P:heme biosynthetic process"/>
    <property type="evidence" value="ECO:0007669"/>
    <property type="project" value="TreeGrafter"/>
</dbReference>
<dbReference type="Proteomes" id="UP000005233">
    <property type="component" value="Chromosome"/>
</dbReference>
<dbReference type="GO" id="GO:0051536">
    <property type="term" value="F:iron-sulfur cluster binding"/>
    <property type="evidence" value="ECO:0007669"/>
    <property type="project" value="UniProtKB-KW"/>
</dbReference>
<gene>
    <name evidence="6" type="ordered locus">Mtc_0044</name>
</gene>
<sequence length="422" mass="47134">MIKTRIDNTRLHLREEADGTGMLIINASSILYLDKIGMDYVRHYIRYSRKKPLIGSVRDNVVWRMMLKYKVKKKQAEADYDRLQSIIWGVTQGNACPFTCFDVKIKEPQYGLMKSPIRIDLALTYRCNNDCSHCYAGGPRQTKELGTEEWKKIIKKSVDFEVPNVVFTGGEPLLRDDLEELIAYAEGLDVVTGLITNGRLLTKERVASLKRAGLDYVQITIESPDPAIHDKMCGAASFEETVAGIKNCVGELYTTTNTTITRQNYMTVGELVPFLHGLGVKKFGLNAVIRAGKGTETEGLAPEELKEMLPDVINKANALGMEFIWYTPTKYHKLNPVEMGLGIKSCSAARLTLAVEPDGSVLPCQSYFKPLGNALKDDFRAMWDSDLARCLRSHSFAPERCRSCIQFPMCGGGCPLDLACGF</sequence>
<keyword evidence="7" id="KW-1185">Reference proteome</keyword>
<dbReference type="SUPFAM" id="SSF102114">
    <property type="entry name" value="Radical SAM enzymes"/>
    <property type="match status" value="1"/>
</dbReference>
<keyword evidence="1" id="KW-0949">S-adenosyl-L-methionine</keyword>
<dbReference type="PANTHER" id="PTHR11228">
    <property type="entry name" value="RADICAL SAM DOMAIN PROTEIN"/>
    <property type="match status" value="1"/>
</dbReference>
<evidence type="ECO:0000313" key="6">
    <source>
        <dbReference type="EMBL" id="AFC98819.1"/>
    </source>
</evidence>
<evidence type="ECO:0000313" key="7">
    <source>
        <dbReference type="Proteomes" id="UP000005233"/>
    </source>
</evidence>
<evidence type="ECO:0000259" key="5">
    <source>
        <dbReference type="PROSITE" id="PS51918"/>
    </source>
</evidence>
<dbReference type="eggNOG" id="arCOG00941">
    <property type="taxonomic scope" value="Archaea"/>
</dbReference>
<dbReference type="InterPro" id="IPR013785">
    <property type="entry name" value="Aldolase_TIM"/>
</dbReference>
<evidence type="ECO:0000256" key="4">
    <source>
        <dbReference type="ARBA" id="ARBA00023014"/>
    </source>
</evidence>